<evidence type="ECO:0000313" key="2">
    <source>
        <dbReference type="EMBL" id="RXG31542.1"/>
    </source>
</evidence>
<feature type="signal peptide" evidence="1">
    <location>
        <begin position="1"/>
        <end position="17"/>
    </location>
</feature>
<proteinExistence type="predicted"/>
<dbReference type="EMBL" id="FQXT01000002">
    <property type="protein sequence ID" value="SHH91337.1"/>
    <property type="molecule type" value="Genomic_DNA"/>
</dbReference>
<dbReference type="AlphaFoldDB" id="A0A1M5WUR4"/>
<evidence type="ECO:0000313" key="4">
    <source>
        <dbReference type="Proteomes" id="UP000184240"/>
    </source>
</evidence>
<protein>
    <submittedName>
        <fullName evidence="3">Uncharacterized protein</fullName>
    </submittedName>
</protein>
<evidence type="ECO:0000256" key="1">
    <source>
        <dbReference type="SAM" id="SignalP"/>
    </source>
</evidence>
<gene>
    <name evidence="2" type="ORF">DSM01_688</name>
    <name evidence="3" type="ORF">SAMN04487999_1396</name>
</gene>
<name>A0A1M5WUR4_9FLAO</name>
<dbReference type="STRING" id="573501.SAMN04487999_1396"/>
<reference evidence="4" key="2">
    <citation type="submission" date="2016-11" db="EMBL/GenBank/DDBJ databases">
        <authorList>
            <person name="Varghese N."/>
            <person name="Submissions S."/>
        </authorList>
    </citation>
    <scope>NUCLEOTIDE SEQUENCE [LARGE SCALE GENOMIC DNA]</scope>
    <source>
        <strain evidence="4">DSM 19859</strain>
    </source>
</reference>
<keyword evidence="5" id="KW-1185">Reference proteome</keyword>
<reference evidence="2 5" key="3">
    <citation type="submission" date="2018-07" db="EMBL/GenBank/DDBJ databases">
        <title>Leeuwenhoekiella genomics.</title>
        <authorList>
            <person name="Tahon G."/>
            <person name="Willems A."/>
        </authorList>
    </citation>
    <scope>NUCLEOTIDE SEQUENCE [LARGE SCALE GENOMIC DNA]</scope>
    <source>
        <strain evidence="2 5">LMG 24856</strain>
    </source>
</reference>
<dbReference type="Proteomes" id="UP000290037">
    <property type="component" value="Unassembled WGS sequence"/>
</dbReference>
<evidence type="ECO:0000313" key="3">
    <source>
        <dbReference type="EMBL" id="SHH91337.1"/>
    </source>
</evidence>
<organism evidence="3 4">
    <name type="scientific">Leeuwenhoekiella palythoae</name>
    <dbReference type="NCBI Taxonomy" id="573501"/>
    <lineage>
        <taxon>Bacteria</taxon>
        <taxon>Pseudomonadati</taxon>
        <taxon>Bacteroidota</taxon>
        <taxon>Flavobacteriia</taxon>
        <taxon>Flavobacteriales</taxon>
        <taxon>Flavobacteriaceae</taxon>
        <taxon>Leeuwenhoekiella</taxon>
    </lineage>
</organism>
<dbReference type="Proteomes" id="UP000184240">
    <property type="component" value="Unassembled WGS sequence"/>
</dbReference>
<dbReference type="EMBL" id="QOVN01000001">
    <property type="protein sequence ID" value="RXG31542.1"/>
    <property type="molecule type" value="Genomic_DNA"/>
</dbReference>
<reference evidence="3" key="1">
    <citation type="submission" date="2016-11" db="EMBL/GenBank/DDBJ databases">
        <authorList>
            <person name="Jaros S."/>
            <person name="Januszkiewicz K."/>
            <person name="Wedrychowicz H."/>
        </authorList>
    </citation>
    <scope>NUCLEOTIDE SEQUENCE [LARGE SCALE GENOMIC DNA]</scope>
    <source>
        <strain evidence="3">DSM 19859</strain>
    </source>
</reference>
<accession>A0A1M5WUR4</accession>
<keyword evidence="1" id="KW-0732">Signal</keyword>
<sequence length="264" mass="30358">MRNVLLFIFFCISTLCAQDSLEVSALPLDTAVSLKAETFIGVDSYNNFYYVKDRALYKKSKDKTIQFSDLRLGAISTVDLLNPLLITVFYAETNTAVILDNTLNEITRVNFNAIENFRNVSHARTASDRRLWIFNTDLQRLELFDYQNNRVDSNFTPQPDIAVELASDFNTCWVLTENNLYHYNQYGSLLEKLPATSLANIAVLDESLFGIQDKKLYIRTKQSASWQEIKNLPQDTKAFYLKAGNLYLYRSEKISTYTLKLPKS</sequence>
<feature type="chain" id="PRO_5009914774" evidence="1">
    <location>
        <begin position="18"/>
        <end position="264"/>
    </location>
</feature>
<evidence type="ECO:0000313" key="5">
    <source>
        <dbReference type="Proteomes" id="UP000290037"/>
    </source>
</evidence>